<dbReference type="EMBL" id="HBGJ01012074">
    <property type="protein sequence ID" value="CAD9249217.1"/>
    <property type="molecule type" value="Transcribed_RNA"/>
</dbReference>
<reference evidence="2" key="1">
    <citation type="submission" date="2021-01" db="EMBL/GenBank/DDBJ databases">
        <authorList>
            <person name="Corre E."/>
            <person name="Pelletier E."/>
            <person name="Niang G."/>
            <person name="Scheremetjew M."/>
            <person name="Finn R."/>
            <person name="Kale V."/>
            <person name="Holt S."/>
            <person name="Cochrane G."/>
            <person name="Meng A."/>
            <person name="Brown T."/>
            <person name="Cohen L."/>
        </authorList>
    </citation>
    <scope>NUCLEOTIDE SEQUENCE</scope>
    <source>
        <strain evidence="2">CCMP2877</strain>
    </source>
</reference>
<gene>
    <name evidence="2" type="ORF">PPAR1163_LOCUS7577</name>
</gene>
<proteinExistence type="predicted"/>
<dbReference type="Pfam" id="PF04230">
    <property type="entry name" value="PS_pyruv_trans"/>
    <property type="match status" value="1"/>
</dbReference>
<name>A0A7S1XMR6_9STRA</name>
<evidence type="ECO:0000313" key="2">
    <source>
        <dbReference type="EMBL" id="CAD9249217.1"/>
    </source>
</evidence>
<dbReference type="InterPro" id="IPR007345">
    <property type="entry name" value="Polysacch_pyruvyl_Trfase"/>
</dbReference>
<accession>A0A7S1XMR6</accession>
<organism evidence="2">
    <name type="scientific">Phaeomonas parva</name>
    <dbReference type="NCBI Taxonomy" id="124430"/>
    <lineage>
        <taxon>Eukaryota</taxon>
        <taxon>Sar</taxon>
        <taxon>Stramenopiles</taxon>
        <taxon>Ochrophyta</taxon>
        <taxon>Pinguiophyceae</taxon>
        <taxon>Pinguiochrysidales</taxon>
        <taxon>Pinguiochrysidaceae</taxon>
        <taxon>Phaeomonas</taxon>
    </lineage>
</organism>
<feature type="domain" description="Polysaccharide pyruvyl transferase" evidence="1">
    <location>
        <begin position="171"/>
        <end position="205"/>
    </location>
</feature>
<protein>
    <recommendedName>
        <fullName evidence="1">Polysaccharide pyruvyl transferase domain-containing protein</fullName>
    </recommendedName>
</protein>
<sequence>MPRNGSVVWGQGSKKTYAELVNATAAAALAAEDPVVIFGTRGVHSATVTRVPCPGAEGGRALCVGSHPARYLGQPVIGDGALSMSLLFPELRVAAAERSGFTIAYHVRDHNKCYDFVRRVYNEWDAAQEIPQEDAATLAKCGVADAAHLHALSEKYGGLNILSMQVDGAEAAVEVVKAIAASRFVVGSSMHSVILADTYGVPSRPFLAPEAFNGQPELKYHDYYSAYSGEMRDIPGDVMRAEELGPGVTTDEPQIIAATITEKLMNGLGFLVQYLDGFISI</sequence>
<evidence type="ECO:0000259" key="1">
    <source>
        <dbReference type="Pfam" id="PF04230"/>
    </source>
</evidence>
<dbReference type="AlphaFoldDB" id="A0A7S1XMR6"/>